<keyword evidence="2 6" id="KW-0645">Protease</keyword>
<evidence type="ECO:0000256" key="1">
    <source>
        <dbReference type="ARBA" id="ARBA00022612"/>
    </source>
</evidence>
<keyword evidence="3" id="KW-0378">Hydrolase</keyword>
<protein>
    <submittedName>
        <fullName evidence="6">HK97 family phage prohead protease</fullName>
    </submittedName>
</protein>
<sequence length="222" mass="23988">MKLTLDLPMQLKGLGESGEFSAVAWDYAKVDRHGDMILPGAFDKSLTDHAELGSMPAMLWQHKGDEPIGAWLGLEDTGQGLEAHGKLELSIPRAAEAYALLKSRALSLSIGFQAKASDVYNKDGIRYFKGVDLTEISLVSVPANPGAVVRSVKCLSDCESPRDFEGLVRDALGLSRRQAKTLTGLAWPALSGRDGEEAEEQERDLAAVAAQIKNITALIQKR</sequence>
<accession>A0A365Q050</accession>
<dbReference type="InterPro" id="IPR054613">
    <property type="entry name" value="Peptidase_S78_dom"/>
</dbReference>
<proteinExistence type="predicted"/>
<dbReference type="AlphaFoldDB" id="A0A365Q050"/>
<evidence type="ECO:0000313" key="8">
    <source>
        <dbReference type="Proteomes" id="UP000683436"/>
    </source>
</evidence>
<dbReference type="GO" id="GO:0006508">
    <property type="term" value="P:proteolysis"/>
    <property type="evidence" value="ECO:0007669"/>
    <property type="project" value="UniProtKB-KW"/>
</dbReference>
<evidence type="ECO:0000313" key="6">
    <source>
        <dbReference type="EMBL" id="RBA62526.1"/>
    </source>
</evidence>
<reference evidence="5 8" key="2">
    <citation type="submission" date="2021-06" db="EMBL/GenBank/DDBJ databases">
        <title>Microbial metabolic specificity influences pelagic lipid remineralization.</title>
        <authorList>
            <person name="Behrendt L."/>
            <person name="Hunter J.E."/>
            <person name="Alcolombri U."/>
            <person name="Smriga S."/>
            <person name="Mincer T."/>
            <person name="Lowenstein D.P."/>
            <person name="Peaudecerf F.J."/>
            <person name="Fernandez V.I."/>
            <person name="Fredricks H."/>
            <person name="Almblad H."/>
            <person name="Harrison J.J."/>
            <person name="Stocker R."/>
            <person name="Van Mooy B.A.S."/>
        </authorList>
    </citation>
    <scope>NUCLEOTIDE SEQUENCE [LARGE SCALE GENOMIC DNA]</scope>
    <source>
        <strain evidence="5 8">A252</strain>
    </source>
</reference>
<evidence type="ECO:0000259" key="4">
    <source>
        <dbReference type="Pfam" id="PF04586"/>
    </source>
</evidence>
<evidence type="ECO:0000256" key="2">
    <source>
        <dbReference type="ARBA" id="ARBA00022670"/>
    </source>
</evidence>
<evidence type="ECO:0000313" key="5">
    <source>
        <dbReference type="EMBL" id="QWV15476.1"/>
    </source>
</evidence>
<dbReference type="NCBIfam" id="TIGR01543">
    <property type="entry name" value="proheadase_HK97"/>
    <property type="match status" value="1"/>
</dbReference>
<dbReference type="GO" id="GO:0008233">
    <property type="term" value="F:peptidase activity"/>
    <property type="evidence" value="ECO:0007669"/>
    <property type="project" value="UniProtKB-KW"/>
</dbReference>
<dbReference type="EMBL" id="CP076683">
    <property type="protein sequence ID" value="QWV15476.1"/>
    <property type="molecule type" value="Genomic_DNA"/>
</dbReference>
<gene>
    <name evidence="6" type="ORF">DQ403_02870</name>
    <name evidence="5" type="ORF">KQ248_12975</name>
</gene>
<dbReference type="RefSeq" id="WP_128119181.1">
    <property type="nucleotide sequence ID" value="NZ_CP076683.1"/>
</dbReference>
<dbReference type="EMBL" id="QNTV01000001">
    <property type="protein sequence ID" value="RBA62526.1"/>
    <property type="molecule type" value="Genomic_DNA"/>
</dbReference>
<dbReference type="InterPro" id="IPR006433">
    <property type="entry name" value="Prohead_protease"/>
</dbReference>
<reference evidence="6 7" key="1">
    <citation type="submission" date="2018-06" db="EMBL/GenBank/DDBJ databases">
        <title>Whole genome sequencing of four bacterial strains from South Shetland trench revealing bio-synthetic gene clusters.</title>
        <authorList>
            <person name="Abdel-Mageed W.M."/>
            <person name="Lehri B."/>
            <person name="Jarmusch S.A."/>
            <person name="Miranda K."/>
            <person name="Goodfellow M."/>
            <person name="Jaspars M."/>
            <person name="Karlyshev A.V."/>
        </authorList>
    </citation>
    <scope>NUCLEOTIDE SEQUENCE [LARGE SCALE GENOMIC DNA]</scope>
    <source>
        <strain evidence="6 7">SST2</strain>
    </source>
</reference>
<evidence type="ECO:0000313" key="7">
    <source>
        <dbReference type="Proteomes" id="UP000252554"/>
    </source>
</evidence>
<dbReference type="Pfam" id="PF04586">
    <property type="entry name" value="Peptidase_S78"/>
    <property type="match status" value="1"/>
</dbReference>
<dbReference type="Proteomes" id="UP000683436">
    <property type="component" value="Chromosome"/>
</dbReference>
<keyword evidence="1" id="KW-1188">Viral release from host cell</keyword>
<evidence type="ECO:0000256" key="3">
    <source>
        <dbReference type="ARBA" id="ARBA00022801"/>
    </source>
</evidence>
<organism evidence="6 7">
    <name type="scientific">Stutzerimonas zhaodongensis</name>
    <dbReference type="NCBI Taxonomy" id="1176257"/>
    <lineage>
        <taxon>Bacteria</taxon>
        <taxon>Pseudomonadati</taxon>
        <taxon>Pseudomonadota</taxon>
        <taxon>Gammaproteobacteria</taxon>
        <taxon>Pseudomonadales</taxon>
        <taxon>Pseudomonadaceae</taxon>
        <taxon>Stutzerimonas</taxon>
    </lineage>
</organism>
<keyword evidence="8" id="KW-1185">Reference proteome</keyword>
<feature type="domain" description="Prohead serine protease" evidence="4">
    <location>
        <begin position="19"/>
        <end position="150"/>
    </location>
</feature>
<name>A0A365Q050_9GAMM</name>
<dbReference type="Proteomes" id="UP000252554">
    <property type="component" value="Unassembled WGS sequence"/>
</dbReference>